<reference evidence="3" key="1">
    <citation type="journal article" date="2019" name="Int. J. Syst. Evol. Microbiol.">
        <title>The Global Catalogue of Microorganisms (GCM) 10K type strain sequencing project: providing services to taxonomists for standard genome sequencing and annotation.</title>
        <authorList>
            <consortium name="The Broad Institute Genomics Platform"/>
            <consortium name="The Broad Institute Genome Sequencing Center for Infectious Disease"/>
            <person name="Wu L."/>
            <person name="Ma J."/>
        </authorList>
    </citation>
    <scope>NUCLEOTIDE SEQUENCE [LARGE SCALE GENOMIC DNA]</scope>
    <source>
        <strain evidence="3">KCTC 22280</strain>
    </source>
</reference>
<proteinExistence type="predicted"/>
<feature type="region of interest" description="Disordered" evidence="1">
    <location>
        <begin position="1"/>
        <end position="45"/>
    </location>
</feature>
<sequence length="59" mass="6654">MSVFSEGCDVARGNGQQRGLEYGAKKGKTNRENSKQNQECHAGPAQVNKDEWYRFDMAM</sequence>
<dbReference type="Proteomes" id="UP000601597">
    <property type="component" value="Unassembled WGS sequence"/>
</dbReference>
<gene>
    <name evidence="2" type="ORF">GCM10007071_17020</name>
</gene>
<evidence type="ECO:0000256" key="1">
    <source>
        <dbReference type="SAM" id="MobiDB-lite"/>
    </source>
</evidence>
<accession>A0ABQ3B1H5</accession>
<keyword evidence="3" id="KW-1185">Reference proteome</keyword>
<organism evidence="2 3">
    <name type="scientific">Marinobacter zhanjiangensis</name>
    <dbReference type="NCBI Taxonomy" id="578215"/>
    <lineage>
        <taxon>Bacteria</taxon>
        <taxon>Pseudomonadati</taxon>
        <taxon>Pseudomonadota</taxon>
        <taxon>Gammaproteobacteria</taxon>
        <taxon>Pseudomonadales</taxon>
        <taxon>Marinobacteraceae</taxon>
        <taxon>Marinobacter</taxon>
    </lineage>
</organism>
<evidence type="ECO:0000313" key="2">
    <source>
        <dbReference type="EMBL" id="GGY70571.1"/>
    </source>
</evidence>
<dbReference type="EMBL" id="BMXV01000003">
    <property type="protein sequence ID" value="GGY70571.1"/>
    <property type="molecule type" value="Genomic_DNA"/>
</dbReference>
<protein>
    <submittedName>
        <fullName evidence="2">Uncharacterized protein</fullName>
    </submittedName>
</protein>
<comment type="caution">
    <text evidence="2">The sequence shown here is derived from an EMBL/GenBank/DDBJ whole genome shotgun (WGS) entry which is preliminary data.</text>
</comment>
<evidence type="ECO:0000313" key="3">
    <source>
        <dbReference type="Proteomes" id="UP000601597"/>
    </source>
</evidence>
<name>A0ABQ3B1H5_9GAMM</name>